<feature type="compositionally biased region" description="Basic and acidic residues" evidence="2">
    <location>
        <begin position="30"/>
        <end position="42"/>
    </location>
</feature>
<dbReference type="PANTHER" id="PTHR10840">
    <property type="entry name" value="PROGRAMMED CELL DEATH PROTEIN 5"/>
    <property type="match status" value="1"/>
</dbReference>
<comment type="similarity">
    <text evidence="1">Belongs to the PDCD5 family.</text>
</comment>
<evidence type="ECO:0000256" key="1">
    <source>
        <dbReference type="ARBA" id="ARBA00010490"/>
    </source>
</evidence>
<feature type="region of interest" description="Disordered" evidence="2">
    <location>
        <begin position="1"/>
        <end position="42"/>
    </location>
</feature>
<dbReference type="GO" id="GO:0003677">
    <property type="term" value="F:DNA binding"/>
    <property type="evidence" value="ECO:0007669"/>
    <property type="project" value="InterPro"/>
</dbReference>
<dbReference type="SUPFAM" id="SSF46950">
    <property type="entry name" value="Double-stranded DNA-binding domain"/>
    <property type="match status" value="1"/>
</dbReference>
<dbReference type="WBParaSite" id="MhA1_Contig1204.frz3.gene2">
    <property type="protein sequence ID" value="MhA1_Contig1204.frz3.gene2"/>
    <property type="gene ID" value="MhA1_Contig1204.frz3.gene2"/>
</dbReference>
<dbReference type="InterPro" id="IPR002836">
    <property type="entry name" value="PDCD5-like"/>
</dbReference>
<dbReference type="PANTHER" id="PTHR10840:SF0">
    <property type="entry name" value="PROGRAMMED CELL DEATH PROTEIN 5"/>
    <property type="match status" value="1"/>
</dbReference>
<dbReference type="Pfam" id="PF01984">
    <property type="entry name" value="dsDNA_bind"/>
    <property type="match status" value="1"/>
</dbReference>
<evidence type="ECO:0000313" key="3">
    <source>
        <dbReference type="Proteomes" id="UP000095281"/>
    </source>
</evidence>
<accession>A0A1I8B1R3</accession>
<organism evidence="3 4">
    <name type="scientific">Meloidogyne hapla</name>
    <name type="common">Root-knot nematode worm</name>
    <dbReference type="NCBI Taxonomy" id="6305"/>
    <lineage>
        <taxon>Eukaryota</taxon>
        <taxon>Metazoa</taxon>
        <taxon>Ecdysozoa</taxon>
        <taxon>Nematoda</taxon>
        <taxon>Chromadorea</taxon>
        <taxon>Rhabditida</taxon>
        <taxon>Tylenchina</taxon>
        <taxon>Tylenchomorpha</taxon>
        <taxon>Tylenchoidea</taxon>
        <taxon>Meloidogynidae</taxon>
        <taxon>Meloidogyninae</taxon>
        <taxon>Meloidogyne</taxon>
    </lineage>
</organism>
<dbReference type="Proteomes" id="UP000095281">
    <property type="component" value="Unplaced"/>
</dbReference>
<evidence type="ECO:0000313" key="4">
    <source>
        <dbReference type="WBParaSite" id="MhA1_Contig1204.frz3.gene2"/>
    </source>
</evidence>
<dbReference type="GO" id="GO:0005829">
    <property type="term" value="C:cytosol"/>
    <property type="evidence" value="ECO:0007669"/>
    <property type="project" value="TreeGrafter"/>
</dbReference>
<sequence length="147" mass="16629">MQQTSQIKEGIQNTQNISSMDNQLNNNSNDAKKAEEQKQKQEMMKNTILSQVLDKQAFSRLSNLFVAKPEKSQTVENIIINMARTGQIRGKMTDEDLKKLLDQISVKTTKTTKVNYDRRRAAIDSDDEDGLMGQGKKGNEETSSDED</sequence>
<name>A0A1I8B1R3_MELHA</name>
<evidence type="ECO:0000256" key="2">
    <source>
        <dbReference type="SAM" id="MobiDB-lite"/>
    </source>
</evidence>
<dbReference type="OMA" id="MQYEMQK"/>
<protein>
    <submittedName>
        <fullName evidence="4">Programmed cell death protein 5</fullName>
    </submittedName>
</protein>
<proteinExistence type="inferred from homology"/>
<dbReference type="InterPro" id="IPR036883">
    <property type="entry name" value="PDCD5-like_sf"/>
</dbReference>
<dbReference type="Gene3D" id="1.10.8.140">
    <property type="entry name" value="PDCD5-like"/>
    <property type="match status" value="1"/>
</dbReference>
<dbReference type="GO" id="GO:0005634">
    <property type="term" value="C:nucleus"/>
    <property type="evidence" value="ECO:0007669"/>
    <property type="project" value="TreeGrafter"/>
</dbReference>
<feature type="compositionally biased region" description="Polar residues" evidence="2">
    <location>
        <begin position="1"/>
        <end position="29"/>
    </location>
</feature>
<feature type="region of interest" description="Disordered" evidence="2">
    <location>
        <begin position="112"/>
        <end position="147"/>
    </location>
</feature>
<reference evidence="4" key="1">
    <citation type="submission" date="2016-11" db="UniProtKB">
        <authorList>
            <consortium name="WormBaseParasite"/>
        </authorList>
    </citation>
    <scope>IDENTIFICATION</scope>
</reference>
<dbReference type="AlphaFoldDB" id="A0A1I8B1R3"/>
<keyword evidence="3" id="KW-1185">Reference proteome</keyword>